<accession>A0ABU8RYX0</accession>
<evidence type="ECO:0000256" key="5">
    <source>
        <dbReference type="SAM" id="MobiDB-lite"/>
    </source>
</evidence>
<evidence type="ECO:0000259" key="8">
    <source>
        <dbReference type="Pfam" id="PF07715"/>
    </source>
</evidence>
<name>A0ABU8RYX0_9SPHN</name>
<evidence type="ECO:0000256" key="4">
    <source>
        <dbReference type="RuleBase" id="RU003357"/>
    </source>
</evidence>
<keyword evidence="6" id="KW-0732">Signal</keyword>
<feature type="domain" description="TonB-dependent receptor-like beta-barrel" evidence="7">
    <location>
        <begin position="375"/>
        <end position="822"/>
    </location>
</feature>
<dbReference type="SUPFAM" id="SSF56935">
    <property type="entry name" value="Porins"/>
    <property type="match status" value="1"/>
</dbReference>
<dbReference type="Gene3D" id="2.170.130.10">
    <property type="entry name" value="TonB-dependent receptor, plug domain"/>
    <property type="match status" value="1"/>
</dbReference>
<protein>
    <submittedName>
        <fullName evidence="9">TonB-dependent receptor</fullName>
    </submittedName>
</protein>
<keyword evidence="4" id="KW-0798">TonB box</keyword>
<comment type="subcellular location">
    <subcellularLocation>
        <location evidence="1 4">Cell outer membrane</location>
    </subcellularLocation>
</comment>
<dbReference type="PANTHER" id="PTHR40980">
    <property type="entry name" value="PLUG DOMAIN-CONTAINING PROTEIN"/>
    <property type="match status" value="1"/>
</dbReference>
<evidence type="ECO:0000259" key="7">
    <source>
        <dbReference type="Pfam" id="PF00593"/>
    </source>
</evidence>
<feature type="domain" description="TonB-dependent receptor plug" evidence="8">
    <location>
        <begin position="77"/>
        <end position="175"/>
    </location>
</feature>
<organism evidence="9 10">
    <name type="scientific">Novosphingobium anseongense</name>
    <dbReference type="NCBI Taxonomy" id="3133436"/>
    <lineage>
        <taxon>Bacteria</taxon>
        <taxon>Pseudomonadati</taxon>
        <taxon>Pseudomonadota</taxon>
        <taxon>Alphaproteobacteria</taxon>
        <taxon>Sphingomonadales</taxon>
        <taxon>Sphingomonadaceae</taxon>
        <taxon>Novosphingobium</taxon>
    </lineage>
</organism>
<reference evidence="9 10" key="1">
    <citation type="submission" date="2024-03" db="EMBL/GenBank/DDBJ databases">
        <authorList>
            <person name="Jo J.-H."/>
        </authorList>
    </citation>
    <scope>NUCLEOTIDE SEQUENCE [LARGE SCALE GENOMIC DNA]</scope>
    <source>
        <strain evidence="9 10">PS1R-30</strain>
    </source>
</reference>
<dbReference type="InterPro" id="IPR012910">
    <property type="entry name" value="Plug_dom"/>
</dbReference>
<evidence type="ECO:0000256" key="6">
    <source>
        <dbReference type="SAM" id="SignalP"/>
    </source>
</evidence>
<feature type="compositionally biased region" description="Low complexity" evidence="5">
    <location>
        <begin position="25"/>
        <end position="45"/>
    </location>
</feature>
<feature type="region of interest" description="Disordered" evidence="5">
    <location>
        <begin position="24"/>
        <end position="57"/>
    </location>
</feature>
<dbReference type="InterPro" id="IPR000531">
    <property type="entry name" value="Beta-barrel_TonB"/>
</dbReference>
<feature type="chain" id="PRO_5045845386" evidence="6">
    <location>
        <begin position="26"/>
        <end position="905"/>
    </location>
</feature>
<evidence type="ECO:0000313" key="9">
    <source>
        <dbReference type="EMBL" id="MEJ5978153.1"/>
    </source>
</evidence>
<dbReference type="Proteomes" id="UP001361239">
    <property type="component" value="Unassembled WGS sequence"/>
</dbReference>
<dbReference type="Pfam" id="PF00593">
    <property type="entry name" value="TonB_dep_Rec_b-barrel"/>
    <property type="match status" value="1"/>
</dbReference>
<dbReference type="EMBL" id="JBBHJZ010000003">
    <property type="protein sequence ID" value="MEJ5978153.1"/>
    <property type="molecule type" value="Genomic_DNA"/>
</dbReference>
<dbReference type="Pfam" id="PF07715">
    <property type="entry name" value="Plug"/>
    <property type="match status" value="1"/>
</dbReference>
<dbReference type="Gene3D" id="2.40.170.20">
    <property type="entry name" value="TonB-dependent receptor, beta-barrel domain"/>
    <property type="match status" value="1"/>
</dbReference>
<dbReference type="RefSeq" id="WP_339588091.1">
    <property type="nucleotide sequence ID" value="NZ_JBBHJZ010000003.1"/>
</dbReference>
<dbReference type="InterPro" id="IPR037066">
    <property type="entry name" value="Plug_dom_sf"/>
</dbReference>
<evidence type="ECO:0000256" key="2">
    <source>
        <dbReference type="ARBA" id="ARBA00023136"/>
    </source>
</evidence>
<dbReference type="PANTHER" id="PTHR40980:SF5">
    <property type="entry name" value="TONB-DEPENDENT RECEPTOR"/>
    <property type="match status" value="1"/>
</dbReference>
<comment type="similarity">
    <text evidence="4">Belongs to the TonB-dependent receptor family.</text>
</comment>
<sequence>MSKTSRLAGALLLTSALVAPSIAHAQDAAPPADTPPTGETVAQPAPAAPEEEEVEVSVPGGEIVVTGNRERNIAKASDQVISVLSTAEIARTGEGNIAGALGRVTGLSVVGNGLVYVRGLGDRYSLALLNGSPLPSPEPLRRVVPLDIFPSGVIASSLVQKSYSVNYPGEFGGGVINLTTKSTPRDPFITIGVGGTVDTETTGRNGYSYFGAKSDWTGFDNGSRDLPPALQSYFDSGALVNGNPTLGRAIGSELVRFSRATLQRVHDLPPAYSISFSAGKTFDLGGVDLGVIAAAGFSNKWRNRQALQQTPAANPDLSTLEKDFTRTTTDNRIVANGMLGFGLEWGENKVRWTNLYIRDTIKQARLGVGRNPAQNPDTDRMKQDTAWYERQLIDTQLVGEFKPVDGLSVDVRAGYANSQREAPYEFSFEYVRTNAAADPFGSLYVNRLNGNQGEASVTFSNLNEDLWSGGIDVTYEVMPSLKATIGGTFSDTNRVSSRRQFLFRASSNFPNQAAVLRPDLLLSPGLINGITKDSNGNALATPVGGVDLIESDTSTPSFRGKLRNYAGYAKVNWELNEQFSLDAGVRFEKAKQSVEAVQVFATPPTFANPAPLNNDYWLPAATLTYQVRPDLQIRLSASKTIARPQFRELIYQPFFDPESNRQYLGNPLLIDSQLYNGEARVEWYFAPEQRLSISGFYKKINNPIESFVFPLAGDAVTSYANAPKAQLYGAEFELQKYFDLSEAGGWLTGRRAVIVANYTYSKSTLQVKDTDTVAVYAAASTKATDYFRDDAPLTGQSDHLVNLQLGLENTERLSQQTILLSYASPRAVSRGFTGQPDVIERPGINLDLVLREGVTFLGQEFELKAEGRNLLHTRHREYQQAGANVVEFNTYDVGTTFTLSAAIKF</sequence>
<proteinExistence type="inferred from homology"/>
<keyword evidence="10" id="KW-1185">Reference proteome</keyword>
<keyword evidence="3" id="KW-0998">Cell outer membrane</keyword>
<comment type="caution">
    <text evidence="9">The sequence shown here is derived from an EMBL/GenBank/DDBJ whole genome shotgun (WGS) entry which is preliminary data.</text>
</comment>
<keyword evidence="9" id="KW-0675">Receptor</keyword>
<evidence type="ECO:0000313" key="10">
    <source>
        <dbReference type="Proteomes" id="UP001361239"/>
    </source>
</evidence>
<evidence type="ECO:0000256" key="1">
    <source>
        <dbReference type="ARBA" id="ARBA00004442"/>
    </source>
</evidence>
<feature type="signal peptide" evidence="6">
    <location>
        <begin position="1"/>
        <end position="25"/>
    </location>
</feature>
<gene>
    <name evidence="9" type="ORF">WG901_15985</name>
</gene>
<dbReference type="InterPro" id="IPR036942">
    <property type="entry name" value="Beta-barrel_TonB_sf"/>
</dbReference>
<evidence type="ECO:0000256" key="3">
    <source>
        <dbReference type="ARBA" id="ARBA00023237"/>
    </source>
</evidence>
<keyword evidence="2 4" id="KW-0472">Membrane</keyword>